<protein>
    <submittedName>
        <fullName evidence="2">Uncharacterized protein</fullName>
    </submittedName>
</protein>
<gene>
    <name evidence="2" type="ORF">J6I92_06780</name>
</gene>
<keyword evidence="3" id="KW-1185">Reference proteome</keyword>
<keyword evidence="1" id="KW-0472">Membrane</keyword>
<dbReference type="RefSeq" id="WP_301721226.1">
    <property type="nucleotide sequence ID" value="NZ_JAGGJC010000002.1"/>
</dbReference>
<dbReference type="EMBL" id="JAGGJC010000002">
    <property type="protein sequence ID" value="MDN7129570.1"/>
    <property type="molecule type" value="Genomic_DNA"/>
</dbReference>
<evidence type="ECO:0000313" key="3">
    <source>
        <dbReference type="Proteomes" id="UP001169491"/>
    </source>
</evidence>
<evidence type="ECO:0000256" key="1">
    <source>
        <dbReference type="SAM" id="Phobius"/>
    </source>
</evidence>
<proteinExistence type="predicted"/>
<sequence length="112" mass="13237">MNQSKKGYRMRSWLLGFVASILGLLIGVWMGVRFVPNYLLASEFGFTLFLWTVEDSVEKGDIPEAKKRMQDFYFNNRDRQIGDLYQNELFLGELQLKDWEFVLAERVKESEE</sequence>
<dbReference type="Proteomes" id="UP001169491">
    <property type="component" value="Unassembled WGS sequence"/>
</dbReference>
<reference evidence="2 3" key="1">
    <citation type="submission" date="2021-03" db="EMBL/GenBank/DDBJ databases">
        <title>Pseudidiomarina terrestris, a new bacterium isolated from saline soil.</title>
        <authorList>
            <person name="Galisteo C."/>
            <person name="De La Haba R."/>
            <person name="Sanchez-Porro C."/>
            <person name="Ventosa A."/>
        </authorList>
    </citation>
    <scope>NUCLEOTIDE SEQUENCE [LARGE SCALE GENOMIC DNA]</scope>
    <source>
        <strain evidence="3">1APR75-15</strain>
    </source>
</reference>
<comment type="caution">
    <text evidence="2">The sequence shown here is derived from an EMBL/GenBank/DDBJ whole genome shotgun (WGS) entry which is preliminary data.</text>
</comment>
<keyword evidence="1" id="KW-0812">Transmembrane</keyword>
<keyword evidence="1" id="KW-1133">Transmembrane helix</keyword>
<feature type="transmembrane region" description="Helical" evidence="1">
    <location>
        <begin position="12"/>
        <end position="32"/>
    </location>
</feature>
<accession>A0ABT8MI10</accession>
<name>A0ABT8MI10_9GAMM</name>
<evidence type="ECO:0000313" key="2">
    <source>
        <dbReference type="EMBL" id="MDN7129570.1"/>
    </source>
</evidence>
<organism evidence="2 3">
    <name type="scientific">Pseudidiomarina terrestris</name>
    <dbReference type="NCBI Taxonomy" id="2820060"/>
    <lineage>
        <taxon>Bacteria</taxon>
        <taxon>Pseudomonadati</taxon>
        <taxon>Pseudomonadota</taxon>
        <taxon>Gammaproteobacteria</taxon>
        <taxon>Alteromonadales</taxon>
        <taxon>Idiomarinaceae</taxon>
        <taxon>Pseudidiomarina</taxon>
    </lineage>
</organism>